<name>A0ABT4D4Q7_9CLOT</name>
<proteinExistence type="inferred from homology"/>
<keyword evidence="1 3" id="KW-0807">Transducer</keyword>
<dbReference type="PROSITE" id="PS50111">
    <property type="entry name" value="CHEMOTAXIS_TRANSDUC_2"/>
    <property type="match status" value="1"/>
</dbReference>
<dbReference type="Pfam" id="PF00672">
    <property type="entry name" value="HAMP"/>
    <property type="match status" value="1"/>
</dbReference>
<dbReference type="InterPro" id="IPR004089">
    <property type="entry name" value="MCPsignal_dom"/>
</dbReference>
<dbReference type="SUPFAM" id="SSF58104">
    <property type="entry name" value="Methyl-accepting chemotaxis protein (MCP) signaling domain"/>
    <property type="match status" value="1"/>
</dbReference>
<dbReference type="Pfam" id="PF12729">
    <property type="entry name" value="4HB_MCP_1"/>
    <property type="match status" value="1"/>
</dbReference>
<protein>
    <submittedName>
        <fullName evidence="8">Methyl-accepting chemotaxis protein</fullName>
    </submittedName>
</protein>
<keyword evidence="4" id="KW-0175">Coiled coil</keyword>
<dbReference type="InterPro" id="IPR047347">
    <property type="entry name" value="YvaQ-like_sensor"/>
</dbReference>
<feature type="domain" description="Methyl-accepting transducer" evidence="6">
    <location>
        <begin position="282"/>
        <end position="533"/>
    </location>
</feature>
<evidence type="ECO:0000256" key="4">
    <source>
        <dbReference type="SAM" id="Coils"/>
    </source>
</evidence>
<dbReference type="SMART" id="SM00304">
    <property type="entry name" value="HAMP"/>
    <property type="match status" value="1"/>
</dbReference>
<gene>
    <name evidence="8" type="ORF">OW729_00990</name>
</gene>
<evidence type="ECO:0000259" key="6">
    <source>
        <dbReference type="PROSITE" id="PS50111"/>
    </source>
</evidence>
<dbReference type="SMART" id="SM00283">
    <property type="entry name" value="MA"/>
    <property type="match status" value="1"/>
</dbReference>
<dbReference type="PANTHER" id="PTHR32089:SF112">
    <property type="entry name" value="LYSOZYME-LIKE PROTEIN-RELATED"/>
    <property type="match status" value="1"/>
</dbReference>
<feature type="domain" description="HAMP" evidence="7">
    <location>
        <begin position="209"/>
        <end position="263"/>
    </location>
</feature>
<feature type="coiled-coil region" evidence="4">
    <location>
        <begin position="71"/>
        <end position="98"/>
    </location>
</feature>
<evidence type="ECO:0000259" key="7">
    <source>
        <dbReference type="PROSITE" id="PS50885"/>
    </source>
</evidence>
<reference evidence="8" key="1">
    <citation type="submission" date="2022-12" db="EMBL/GenBank/DDBJ databases">
        <title>Clostridium sp. nov., isolated from industrial wastewater.</title>
        <authorList>
            <person name="Jiayan W."/>
        </authorList>
    </citation>
    <scope>NUCLEOTIDE SEQUENCE</scope>
    <source>
        <strain evidence="8">ZC22-4</strain>
    </source>
</reference>
<accession>A0ABT4D4Q7</accession>
<dbReference type="Gene3D" id="1.10.287.950">
    <property type="entry name" value="Methyl-accepting chemotaxis protein"/>
    <property type="match status" value="1"/>
</dbReference>
<evidence type="ECO:0000256" key="1">
    <source>
        <dbReference type="ARBA" id="ARBA00023224"/>
    </source>
</evidence>
<dbReference type="CDD" id="cd19411">
    <property type="entry name" value="MCP2201-like_sensor"/>
    <property type="match status" value="1"/>
</dbReference>
<evidence type="ECO:0000256" key="5">
    <source>
        <dbReference type="SAM" id="Phobius"/>
    </source>
</evidence>
<comment type="similarity">
    <text evidence="2">Belongs to the methyl-accepting chemotaxis (MCP) protein family.</text>
</comment>
<dbReference type="Pfam" id="PF00015">
    <property type="entry name" value="MCPsignal"/>
    <property type="match status" value="1"/>
</dbReference>
<feature type="transmembrane region" description="Helical" evidence="5">
    <location>
        <begin position="188"/>
        <end position="208"/>
    </location>
</feature>
<keyword evidence="5" id="KW-0812">Transmembrane</keyword>
<keyword evidence="5" id="KW-0472">Membrane</keyword>
<evidence type="ECO:0000256" key="3">
    <source>
        <dbReference type="PROSITE-ProRule" id="PRU00284"/>
    </source>
</evidence>
<keyword evidence="9" id="KW-1185">Reference proteome</keyword>
<dbReference type="Proteomes" id="UP001144612">
    <property type="component" value="Unassembled WGS sequence"/>
</dbReference>
<dbReference type="InterPro" id="IPR003660">
    <property type="entry name" value="HAMP_dom"/>
</dbReference>
<dbReference type="RefSeq" id="WP_268059530.1">
    <property type="nucleotide sequence ID" value="NZ_JAPQFJ010000001.1"/>
</dbReference>
<dbReference type="InterPro" id="IPR024478">
    <property type="entry name" value="HlyB_4HB_MCP"/>
</dbReference>
<dbReference type="EMBL" id="JAPQFJ010000001">
    <property type="protein sequence ID" value="MCY6957173.1"/>
    <property type="molecule type" value="Genomic_DNA"/>
</dbReference>
<dbReference type="Gene3D" id="6.10.340.10">
    <property type="match status" value="1"/>
</dbReference>
<keyword evidence="5" id="KW-1133">Transmembrane helix</keyword>
<evidence type="ECO:0000313" key="9">
    <source>
        <dbReference type="Proteomes" id="UP001144612"/>
    </source>
</evidence>
<dbReference type="PANTHER" id="PTHR32089">
    <property type="entry name" value="METHYL-ACCEPTING CHEMOTAXIS PROTEIN MCPB"/>
    <property type="match status" value="1"/>
</dbReference>
<dbReference type="PROSITE" id="PS50885">
    <property type="entry name" value="HAMP"/>
    <property type="match status" value="1"/>
</dbReference>
<dbReference type="CDD" id="cd06225">
    <property type="entry name" value="HAMP"/>
    <property type="match status" value="1"/>
</dbReference>
<evidence type="ECO:0000256" key="2">
    <source>
        <dbReference type="ARBA" id="ARBA00029447"/>
    </source>
</evidence>
<comment type="caution">
    <text evidence="8">The sequence shown here is derived from an EMBL/GenBank/DDBJ whole genome shotgun (WGS) entry which is preliminary data.</text>
</comment>
<sequence>MKASVKTKLISLVVFFILLIAGESIYSSSVLKNVNQHSTTIAYKALPSLKYSQLVNTLTSDFRIAQYEHIISSSKEDMANNEKIMEELNTEIQESLNNYKNTITGGEDEKLFNEVTSSWEQYLALNKKVIGLSNQMKTQEAMAIMKGEGKNHFDKVSEDLQKLVSFNEKASKQLSDEGDSAYSMVKKIFVILSVIIIIASSFIAFIIVKSILNPINLLKGELEVLATSGGDLTKKVEVNSKDEFKELADAFNQFISNLRGIILEVNNKTRITTENVEIIAKNMEALNGEIEDVHATTEQLSAGMQETAASTEEMNATAFEINQAVELIAKKAEDGVSSSLEVNERAVALREKALNAENDTSTIYDSTKEKLEQAIEECKVVENINIFSETILNISSQTNLLALNAAIEASRAGEAGKGFSVVAEEIRKLAEQSNLTVNEIKKVTGVVLSAVDNLSNGALEVLDFINNKVLKDYSNMVKIGDDYKKDAEVFNSLMDDFSNTSNEVKHAINSLTTAIEEITTSTTEGANNTTSIAQSTMIVTDKSGDIIKQTEDSKENAEGLIEVISKFIV</sequence>
<organism evidence="8 9">
    <name type="scientific">Clostridium brassicae</name>
    <dbReference type="NCBI Taxonomy" id="2999072"/>
    <lineage>
        <taxon>Bacteria</taxon>
        <taxon>Bacillati</taxon>
        <taxon>Bacillota</taxon>
        <taxon>Clostridia</taxon>
        <taxon>Eubacteriales</taxon>
        <taxon>Clostridiaceae</taxon>
        <taxon>Clostridium</taxon>
    </lineage>
</organism>
<evidence type="ECO:0000313" key="8">
    <source>
        <dbReference type="EMBL" id="MCY6957173.1"/>
    </source>
</evidence>